<dbReference type="AlphaFoldDB" id="A0A0G4EIH4"/>
<organism evidence="1 2">
    <name type="scientific">Vitrella brassicaformis (strain CCMP3155)</name>
    <dbReference type="NCBI Taxonomy" id="1169540"/>
    <lineage>
        <taxon>Eukaryota</taxon>
        <taxon>Sar</taxon>
        <taxon>Alveolata</taxon>
        <taxon>Colpodellida</taxon>
        <taxon>Vitrellaceae</taxon>
        <taxon>Vitrella</taxon>
    </lineage>
</organism>
<keyword evidence="2" id="KW-1185">Reference proteome</keyword>
<dbReference type="Proteomes" id="UP000041254">
    <property type="component" value="Unassembled WGS sequence"/>
</dbReference>
<dbReference type="EMBL" id="CDMY01000239">
    <property type="protein sequence ID" value="CEL95803.1"/>
    <property type="molecule type" value="Genomic_DNA"/>
</dbReference>
<gene>
    <name evidence="1" type="ORF">Vbra_3808</name>
</gene>
<dbReference type="VEuPathDB" id="CryptoDB:Vbra_3808"/>
<proteinExistence type="predicted"/>
<name>A0A0G4EIH4_VITBC</name>
<dbReference type="PhylomeDB" id="A0A0G4EIH4"/>
<protein>
    <submittedName>
        <fullName evidence="1">Uncharacterized protein</fullName>
    </submittedName>
</protein>
<sequence length="244" mass="27290">MTAYRSALKCTSRQSSVSVEGDDGFWALPLESDDNEEPLSVKSGGSVSLCLTSFAPSETIDEFVGPADNENVIEDDDGGARDAEDLFGFSKVAPKAAEAENAFFSDPDPKRLFEPLTTTQKKQLVIKLYYPGHETSDNSTMDVDPWLDVEQSREYVDPGTFIGRIFLADSKNSGYLNLQFSRQFMAVACRSLLHSKKHTMSCIKKSNKFKWQQVMRKIKRLMGDYNSRLRDLAKGETANNDALR</sequence>
<evidence type="ECO:0000313" key="2">
    <source>
        <dbReference type="Proteomes" id="UP000041254"/>
    </source>
</evidence>
<dbReference type="InParanoid" id="A0A0G4EIH4"/>
<accession>A0A0G4EIH4</accession>
<reference evidence="1 2" key="1">
    <citation type="submission" date="2014-11" db="EMBL/GenBank/DDBJ databases">
        <authorList>
            <person name="Zhu J."/>
            <person name="Qi W."/>
            <person name="Song R."/>
        </authorList>
    </citation>
    <scope>NUCLEOTIDE SEQUENCE [LARGE SCALE GENOMIC DNA]</scope>
</reference>
<evidence type="ECO:0000313" key="1">
    <source>
        <dbReference type="EMBL" id="CEL95803.1"/>
    </source>
</evidence>